<reference evidence="9 10" key="1">
    <citation type="journal article" date="2015" name="Genome Biol. Evol.">
        <title>Comparative Genomics of a Bacterivorous Green Alga Reveals Evolutionary Causalities and Consequences of Phago-Mixotrophic Mode of Nutrition.</title>
        <authorList>
            <person name="Burns J.A."/>
            <person name="Paasch A."/>
            <person name="Narechania A."/>
            <person name="Kim E."/>
        </authorList>
    </citation>
    <scope>NUCLEOTIDE SEQUENCE [LARGE SCALE GENOMIC DNA]</scope>
    <source>
        <strain evidence="9 10">PLY_AMNH</strain>
    </source>
</reference>
<dbReference type="EC" id="3.1.3.-" evidence="7"/>
<evidence type="ECO:0000313" key="9">
    <source>
        <dbReference type="EMBL" id="KAK3267579.1"/>
    </source>
</evidence>
<evidence type="ECO:0000256" key="2">
    <source>
        <dbReference type="ARBA" id="ARBA00009519"/>
    </source>
</evidence>
<dbReference type="GO" id="GO:0005634">
    <property type="term" value="C:nucleus"/>
    <property type="evidence" value="ECO:0007669"/>
    <property type="project" value="TreeGrafter"/>
</dbReference>
<comment type="domain">
    <text evidence="7">Subfamily III proteins have a conserved RTxK motif about 40-50 residues from the C-terminus; the threonine may be replaced by serine or cysteine.</text>
</comment>
<evidence type="ECO:0000256" key="7">
    <source>
        <dbReference type="RuleBase" id="RU367030"/>
    </source>
</evidence>
<evidence type="ECO:0000256" key="5">
    <source>
        <dbReference type="ARBA" id="ARBA00023211"/>
    </source>
</evidence>
<dbReference type="Gene3D" id="1.20.930.60">
    <property type="match status" value="1"/>
</dbReference>
<accession>A0AAE0FXB4</accession>
<dbReference type="InterPro" id="IPR002791">
    <property type="entry name" value="ARMT1-like_metal-bd"/>
</dbReference>
<protein>
    <recommendedName>
        <fullName evidence="7">Sugar phosphate phosphatase</fullName>
        <ecNumber evidence="7">3.1.3.-</ecNumber>
    </recommendedName>
</protein>
<dbReference type="Pfam" id="PF01937">
    <property type="entry name" value="ARMT1-like_dom"/>
    <property type="match status" value="1"/>
</dbReference>
<evidence type="ECO:0000313" key="10">
    <source>
        <dbReference type="Proteomes" id="UP001190700"/>
    </source>
</evidence>
<evidence type="ECO:0000259" key="8">
    <source>
        <dbReference type="Pfam" id="PF01937"/>
    </source>
</evidence>
<comment type="catalytic activity">
    <reaction evidence="1 7">
        <text>beta-D-fructose 1-phosphate + H2O = D-fructose + phosphate</text>
        <dbReference type="Rhea" id="RHEA:35603"/>
        <dbReference type="ChEBI" id="CHEBI:15377"/>
        <dbReference type="ChEBI" id="CHEBI:37721"/>
        <dbReference type="ChEBI" id="CHEBI:43474"/>
        <dbReference type="ChEBI" id="CHEBI:138881"/>
    </reaction>
</comment>
<dbReference type="InterPro" id="IPR039763">
    <property type="entry name" value="ARMT1"/>
</dbReference>
<name>A0AAE0FXB4_9CHLO</name>
<dbReference type="PANTHER" id="PTHR12260:SF6">
    <property type="entry name" value="DAMAGE-CONTROL PHOSPHATASE ARMT1"/>
    <property type="match status" value="1"/>
</dbReference>
<dbReference type="Proteomes" id="UP001190700">
    <property type="component" value="Unassembled WGS sequence"/>
</dbReference>
<dbReference type="InterPro" id="IPR036075">
    <property type="entry name" value="ARMT-1-like_metal-bd_sf"/>
</dbReference>
<evidence type="ECO:0000256" key="3">
    <source>
        <dbReference type="ARBA" id="ARBA00022723"/>
    </source>
</evidence>
<dbReference type="AlphaFoldDB" id="A0AAE0FXB4"/>
<proteinExistence type="inferred from homology"/>
<comment type="cofactor">
    <cofactor evidence="7">
        <name>Mn(2+)</name>
        <dbReference type="ChEBI" id="CHEBI:29035"/>
    </cofactor>
    <cofactor evidence="7">
        <name>Ni(2+)</name>
        <dbReference type="ChEBI" id="CHEBI:49786"/>
    </cofactor>
</comment>
<comment type="function">
    <text evidence="7">Metal-dependent phosphatase that shows phosphatase activity against several substrates, including fructose-1-phosphate and fructose-6-phosphate. Its preference for fructose-1-phosphate, a strong glycating agent that causes DNA damage rather than a canonical yeast metabolite, suggests a damage-control function in hexose phosphate metabolism.</text>
</comment>
<evidence type="ECO:0000256" key="1">
    <source>
        <dbReference type="ARBA" id="ARBA00001326"/>
    </source>
</evidence>
<dbReference type="GO" id="GO:0046872">
    <property type="term" value="F:metal ion binding"/>
    <property type="evidence" value="ECO:0007669"/>
    <property type="project" value="UniProtKB-UniRule"/>
</dbReference>
<comment type="caution">
    <text evidence="9">The sequence shown here is derived from an EMBL/GenBank/DDBJ whole genome shotgun (WGS) entry which is preliminary data.</text>
</comment>
<gene>
    <name evidence="9" type="ORF">CYMTET_23874</name>
</gene>
<feature type="domain" description="Damage-control phosphatase ARMT1-like metal-binding" evidence="8">
    <location>
        <begin position="111"/>
        <end position="459"/>
    </location>
</feature>
<comment type="similarity">
    <text evidence="2 7">Belongs to the damage-control phosphatase family. Sugar phosphate phosphatase III subfamily.</text>
</comment>
<dbReference type="SUPFAM" id="SSF111321">
    <property type="entry name" value="AF1104-like"/>
    <property type="match status" value="1"/>
</dbReference>
<dbReference type="GO" id="GO:0006974">
    <property type="term" value="P:DNA damage response"/>
    <property type="evidence" value="ECO:0007669"/>
    <property type="project" value="TreeGrafter"/>
</dbReference>
<keyword evidence="4 7" id="KW-0378">Hydrolase</keyword>
<dbReference type="EMBL" id="LGRX02012331">
    <property type="protein sequence ID" value="KAK3267579.1"/>
    <property type="molecule type" value="Genomic_DNA"/>
</dbReference>
<comment type="catalytic activity">
    <reaction evidence="6 7">
        <text>beta-D-fructose 6-phosphate = dihydroxyacetone + D-glyceraldehyde 3-phosphate</text>
        <dbReference type="Rhea" id="RHEA:28002"/>
        <dbReference type="ChEBI" id="CHEBI:16016"/>
        <dbReference type="ChEBI" id="CHEBI:57634"/>
        <dbReference type="ChEBI" id="CHEBI:59776"/>
    </reaction>
</comment>
<dbReference type="Gene3D" id="3.40.50.10880">
    <property type="entry name" value="Uncharacterised protein PF01937, DUF89, domain 3"/>
    <property type="match status" value="1"/>
</dbReference>
<dbReference type="GO" id="GO:0016791">
    <property type="term" value="F:phosphatase activity"/>
    <property type="evidence" value="ECO:0007669"/>
    <property type="project" value="TreeGrafter"/>
</dbReference>
<keyword evidence="5 7" id="KW-0464">Manganese</keyword>
<evidence type="ECO:0000256" key="6">
    <source>
        <dbReference type="ARBA" id="ARBA00048809"/>
    </source>
</evidence>
<dbReference type="PANTHER" id="PTHR12260">
    <property type="entry name" value="DAMAGE-CONTROL PHOSPHATASE ARMT1"/>
    <property type="match status" value="1"/>
</dbReference>
<organism evidence="9 10">
    <name type="scientific">Cymbomonas tetramitiformis</name>
    <dbReference type="NCBI Taxonomy" id="36881"/>
    <lineage>
        <taxon>Eukaryota</taxon>
        <taxon>Viridiplantae</taxon>
        <taxon>Chlorophyta</taxon>
        <taxon>Pyramimonadophyceae</taxon>
        <taxon>Pyramimonadales</taxon>
        <taxon>Pyramimonadaceae</taxon>
        <taxon>Cymbomonas</taxon>
    </lineage>
</organism>
<keyword evidence="10" id="KW-1185">Reference proteome</keyword>
<evidence type="ECO:0000256" key="4">
    <source>
        <dbReference type="ARBA" id="ARBA00022801"/>
    </source>
</evidence>
<keyword evidence="3 7" id="KW-0479">Metal-binding</keyword>
<sequence length="486" mass="53970">MMAINIFGMAVPRSFAFQRKLDRLPTATALQNALKCRSKLGAAQLPQLASLGMAPNARNKHSGARVRPVKAVDESSMPPIVLSNVPGTWAYDTMSRRIREEILSRVFTENEFSDAQLANLKALDEELQNAGESELRYIQQDGGPDVDDWNDIMAPYVEASSNWLDTPWLYAEFYFYRRIIEAIGYFENAQDPFLSQKQQGLSSAADIIATLTTQLQGVVEALPRAGEDGVRADLSLFVLTSLWGNRMDLSLWPADEDKSRAAEAFKQAIAVGEEQLLADDITDVEATLMAARGQGGQRMDIVVDNAGFELLCDLCLADILVMTGCAAPLVLQLKGHPTFVSDAMTHDVNDTIDFLVELGGAPALVGHRWRRHIDEGKWVLKEVMYWAQPLPFWEMPASVAEDLSESALVFQKGDANYRRLLGDRQWPMDQPFAEVAGYYPAPLCALRTLKAELGCGMSVEGMERAAKEDKDWQVDGRWGVIQLHKP</sequence>